<dbReference type="GO" id="GO:0006355">
    <property type="term" value="P:regulation of DNA-templated transcription"/>
    <property type="evidence" value="ECO:0007669"/>
    <property type="project" value="InterPro"/>
</dbReference>
<evidence type="ECO:0000256" key="2">
    <source>
        <dbReference type="ARBA" id="ARBA00022946"/>
    </source>
</evidence>
<dbReference type="AlphaFoldDB" id="A0A4Y7L2X7"/>
<dbReference type="PANTHER" id="PTHR31745">
    <property type="entry name" value="SINGLE-STRANDED DNA-BINDING PROTEIN WHY2, MITOCHONDRIAL"/>
    <property type="match status" value="1"/>
</dbReference>
<evidence type="ECO:0000313" key="5">
    <source>
        <dbReference type="Proteomes" id="UP000316621"/>
    </source>
</evidence>
<feature type="compositionally biased region" description="Polar residues" evidence="3">
    <location>
        <begin position="128"/>
        <end position="140"/>
    </location>
</feature>
<comment type="similarity">
    <text evidence="1">Belongs to the Whirly family.</text>
</comment>
<reference evidence="4 5" key="1">
    <citation type="journal article" date="2018" name="Science">
        <title>The opium poppy genome and morphinan production.</title>
        <authorList>
            <person name="Guo L."/>
            <person name="Winzer T."/>
            <person name="Yang X."/>
            <person name="Li Y."/>
            <person name="Ning Z."/>
            <person name="He Z."/>
            <person name="Teodor R."/>
            <person name="Lu Y."/>
            <person name="Bowser T.A."/>
            <person name="Graham I.A."/>
            <person name="Ye K."/>
        </authorList>
    </citation>
    <scope>NUCLEOTIDE SEQUENCE [LARGE SCALE GENOMIC DNA]</scope>
    <source>
        <strain evidence="5">cv. HN1</strain>
        <tissue evidence="4">Leaves</tissue>
    </source>
</reference>
<dbReference type="SUPFAM" id="SSF54447">
    <property type="entry name" value="ssDNA-binding transcriptional regulator domain"/>
    <property type="match status" value="1"/>
</dbReference>
<feature type="region of interest" description="Disordered" evidence="3">
    <location>
        <begin position="128"/>
        <end position="152"/>
    </location>
</feature>
<evidence type="ECO:0000313" key="4">
    <source>
        <dbReference type="EMBL" id="RZC79894.1"/>
    </source>
</evidence>
<dbReference type="GO" id="GO:0006952">
    <property type="term" value="P:defense response"/>
    <property type="evidence" value="ECO:0007669"/>
    <property type="project" value="InterPro"/>
</dbReference>
<dbReference type="Gene3D" id="2.30.31.10">
    <property type="entry name" value="Transcriptional Coactivator Pc4, Chain A"/>
    <property type="match status" value="2"/>
</dbReference>
<dbReference type="InterPro" id="IPR013742">
    <property type="entry name" value="Whirly"/>
</dbReference>
<dbReference type="OMA" id="FRGFATW"/>
<sequence length="152" mass="16780">GFGVFAAATRVFVGHSIYKGKAALTVEPISPEFLPLEVFSLSVTEIAALMNLGLKDSCEFFHDPFKGKSSPTANTFKIHHVQNKLLNVDENIYIPVTKAELTVLNSAFSYILPYLLGWHTFVNSVKPSDTSRVNNNTNMRSGAETADLEWSK</sequence>
<accession>A0A4Y7L2X7</accession>
<evidence type="ECO:0000256" key="1">
    <source>
        <dbReference type="ARBA" id="ARBA00006061"/>
    </source>
</evidence>
<proteinExistence type="inferred from homology"/>
<organism evidence="4 5">
    <name type="scientific">Papaver somniferum</name>
    <name type="common">Opium poppy</name>
    <dbReference type="NCBI Taxonomy" id="3469"/>
    <lineage>
        <taxon>Eukaryota</taxon>
        <taxon>Viridiplantae</taxon>
        <taxon>Streptophyta</taxon>
        <taxon>Embryophyta</taxon>
        <taxon>Tracheophyta</taxon>
        <taxon>Spermatophyta</taxon>
        <taxon>Magnoliopsida</taxon>
        <taxon>Ranunculales</taxon>
        <taxon>Papaveraceae</taxon>
        <taxon>Papaveroideae</taxon>
        <taxon>Papaver</taxon>
    </lineage>
</organism>
<keyword evidence="2" id="KW-0809">Transit peptide</keyword>
<protein>
    <submittedName>
        <fullName evidence="4">Uncharacterized protein</fullName>
    </submittedName>
</protein>
<dbReference type="Gramene" id="RZC79894">
    <property type="protein sequence ID" value="RZC79894"/>
    <property type="gene ID" value="C5167_042472"/>
</dbReference>
<evidence type="ECO:0000256" key="3">
    <source>
        <dbReference type="SAM" id="MobiDB-lite"/>
    </source>
</evidence>
<feature type="non-terminal residue" evidence="4">
    <location>
        <position position="1"/>
    </location>
</feature>
<dbReference type="GO" id="GO:0003697">
    <property type="term" value="F:single-stranded DNA binding"/>
    <property type="evidence" value="ECO:0007669"/>
    <property type="project" value="InterPro"/>
</dbReference>
<gene>
    <name evidence="4" type="ORF">C5167_042472</name>
</gene>
<dbReference type="Pfam" id="PF08536">
    <property type="entry name" value="Whirly"/>
    <property type="match status" value="1"/>
</dbReference>
<dbReference type="STRING" id="3469.A0A4Y7L2X7"/>
<keyword evidence="5" id="KW-1185">Reference proteome</keyword>
<dbReference type="PANTHER" id="PTHR31745:SF2">
    <property type="entry name" value="SINGLE-STRANDED DNA-BINDING PROTEIN WHY1, CHLOROPLASTIC"/>
    <property type="match status" value="1"/>
</dbReference>
<dbReference type="Proteomes" id="UP000316621">
    <property type="component" value="Chromosome 10"/>
</dbReference>
<dbReference type="EMBL" id="CM010724">
    <property type="protein sequence ID" value="RZC79894.1"/>
    <property type="molecule type" value="Genomic_DNA"/>
</dbReference>
<name>A0A4Y7L2X7_PAPSO</name>
<dbReference type="InterPro" id="IPR009044">
    <property type="entry name" value="ssDNA-bd_transcriptional_reg"/>
</dbReference>